<keyword evidence="3" id="KW-1185">Reference proteome</keyword>
<proteinExistence type="predicted"/>
<dbReference type="HOGENOM" id="CLU_2924933_0_0_1"/>
<evidence type="ECO:0000313" key="3">
    <source>
        <dbReference type="Proteomes" id="UP000000305"/>
    </source>
</evidence>
<dbReference type="KEGG" id="dpx:DAPPUDRAFT_265920"/>
<protein>
    <submittedName>
        <fullName evidence="2">Uncharacterized protein</fullName>
    </submittedName>
</protein>
<organism evidence="2 3">
    <name type="scientific">Daphnia pulex</name>
    <name type="common">Water flea</name>
    <dbReference type="NCBI Taxonomy" id="6669"/>
    <lineage>
        <taxon>Eukaryota</taxon>
        <taxon>Metazoa</taxon>
        <taxon>Ecdysozoa</taxon>
        <taxon>Arthropoda</taxon>
        <taxon>Crustacea</taxon>
        <taxon>Branchiopoda</taxon>
        <taxon>Diplostraca</taxon>
        <taxon>Cladocera</taxon>
        <taxon>Anomopoda</taxon>
        <taxon>Daphniidae</taxon>
        <taxon>Daphnia</taxon>
    </lineage>
</organism>
<feature type="compositionally biased region" description="Basic residues" evidence="1">
    <location>
        <begin position="7"/>
        <end position="16"/>
    </location>
</feature>
<accession>E9HU76</accession>
<evidence type="ECO:0000256" key="1">
    <source>
        <dbReference type="SAM" id="MobiDB-lite"/>
    </source>
</evidence>
<dbReference type="EMBL" id="GL732800">
    <property type="protein sequence ID" value="EFX64694.1"/>
    <property type="molecule type" value="Genomic_DNA"/>
</dbReference>
<dbReference type="AlphaFoldDB" id="E9HU76"/>
<dbReference type="Proteomes" id="UP000000305">
    <property type="component" value="Unassembled WGS sequence"/>
</dbReference>
<feature type="compositionally biased region" description="Polar residues" evidence="1">
    <location>
        <begin position="44"/>
        <end position="54"/>
    </location>
</feature>
<feature type="region of interest" description="Disordered" evidence="1">
    <location>
        <begin position="1"/>
        <end position="61"/>
    </location>
</feature>
<dbReference type="InParanoid" id="E9HU76"/>
<name>E9HU76_DAPPU</name>
<gene>
    <name evidence="2" type="ORF">DAPPUDRAFT_265920</name>
</gene>
<sequence>MGSASQKRAKRAKWEKKHLDKVNHPAKNAPSPAKTSEDFEESELCNSFSDNCSTSEEEEEQ</sequence>
<reference evidence="2 3" key="1">
    <citation type="journal article" date="2011" name="Science">
        <title>The ecoresponsive genome of Daphnia pulex.</title>
        <authorList>
            <person name="Colbourne J.K."/>
            <person name="Pfrender M.E."/>
            <person name="Gilbert D."/>
            <person name="Thomas W.K."/>
            <person name="Tucker A."/>
            <person name="Oakley T.H."/>
            <person name="Tokishita S."/>
            <person name="Aerts A."/>
            <person name="Arnold G.J."/>
            <person name="Basu M.K."/>
            <person name="Bauer D.J."/>
            <person name="Caceres C.E."/>
            <person name="Carmel L."/>
            <person name="Casola C."/>
            <person name="Choi J.H."/>
            <person name="Detter J.C."/>
            <person name="Dong Q."/>
            <person name="Dusheyko S."/>
            <person name="Eads B.D."/>
            <person name="Frohlich T."/>
            <person name="Geiler-Samerotte K.A."/>
            <person name="Gerlach D."/>
            <person name="Hatcher P."/>
            <person name="Jogdeo S."/>
            <person name="Krijgsveld J."/>
            <person name="Kriventseva E.V."/>
            <person name="Kultz D."/>
            <person name="Laforsch C."/>
            <person name="Lindquist E."/>
            <person name="Lopez J."/>
            <person name="Manak J.R."/>
            <person name="Muller J."/>
            <person name="Pangilinan J."/>
            <person name="Patwardhan R.P."/>
            <person name="Pitluck S."/>
            <person name="Pritham E.J."/>
            <person name="Rechtsteiner A."/>
            <person name="Rho M."/>
            <person name="Rogozin I.B."/>
            <person name="Sakarya O."/>
            <person name="Salamov A."/>
            <person name="Schaack S."/>
            <person name="Shapiro H."/>
            <person name="Shiga Y."/>
            <person name="Skalitzky C."/>
            <person name="Smith Z."/>
            <person name="Souvorov A."/>
            <person name="Sung W."/>
            <person name="Tang Z."/>
            <person name="Tsuchiya D."/>
            <person name="Tu H."/>
            <person name="Vos H."/>
            <person name="Wang M."/>
            <person name="Wolf Y.I."/>
            <person name="Yamagata H."/>
            <person name="Yamada T."/>
            <person name="Ye Y."/>
            <person name="Shaw J.R."/>
            <person name="Andrews J."/>
            <person name="Crease T.J."/>
            <person name="Tang H."/>
            <person name="Lucas S.M."/>
            <person name="Robertson H.M."/>
            <person name="Bork P."/>
            <person name="Koonin E.V."/>
            <person name="Zdobnov E.M."/>
            <person name="Grigoriev I.V."/>
            <person name="Lynch M."/>
            <person name="Boore J.L."/>
        </authorList>
    </citation>
    <scope>NUCLEOTIDE SEQUENCE [LARGE SCALE GENOMIC DNA]</scope>
</reference>
<evidence type="ECO:0000313" key="2">
    <source>
        <dbReference type="EMBL" id="EFX64694.1"/>
    </source>
</evidence>